<feature type="compositionally biased region" description="Basic and acidic residues" evidence="1">
    <location>
        <begin position="38"/>
        <end position="60"/>
    </location>
</feature>
<gene>
    <name evidence="2" type="ORF">Cvel_8882</name>
</gene>
<accession>A0A0G4HVQ4</accession>
<feature type="region of interest" description="Disordered" evidence="1">
    <location>
        <begin position="27"/>
        <end position="66"/>
    </location>
</feature>
<organism evidence="2">
    <name type="scientific">Chromera velia CCMP2878</name>
    <dbReference type="NCBI Taxonomy" id="1169474"/>
    <lineage>
        <taxon>Eukaryota</taxon>
        <taxon>Sar</taxon>
        <taxon>Alveolata</taxon>
        <taxon>Colpodellida</taxon>
        <taxon>Chromeraceae</taxon>
        <taxon>Chromera</taxon>
    </lineage>
</organism>
<name>A0A0G4HVQ4_9ALVE</name>
<dbReference type="AlphaFoldDB" id="A0A0G4HVQ4"/>
<sequence length="66" mass="6801">MADLLRDRVGHTAAAALSLSGADKIFNRDQEGQSGSWEKGEKGGQWGRGEREGKGGKEGEGGVASG</sequence>
<dbReference type="EMBL" id="CDMZ01004058">
    <property type="protein sequence ID" value="CEM48505.1"/>
    <property type="molecule type" value="Genomic_DNA"/>
</dbReference>
<evidence type="ECO:0000313" key="2">
    <source>
        <dbReference type="EMBL" id="CEM48505.1"/>
    </source>
</evidence>
<proteinExistence type="predicted"/>
<protein>
    <submittedName>
        <fullName evidence="2">Uncharacterized protein</fullName>
    </submittedName>
</protein>
<dbReference type="VEuPathDB" id="CryptoDB:Cvel_8882"/>
<evidence type="ECO:0000256" key="1">
    <source>
        <dbReference type="SAM" id="MobiDB-lite"/>
    </source>
</evidence>
<reference evidence="2" key="1">
    <citation type="submission" date="2014-11" db="EMBL/GenBank/DDBJ databases">
        <authorList>
            <person name="Otto D Thomas"/>
            <person name="Naeem Raeece"/>
        </authorList>
    </citation>
    <scope>NUCLEOTIDE SEQUENCE</scope>
</reference>